<accession>E9HDN0</accession>
<evidence type="ECO:0000313" key="3">
    <source>
        <dbReference type="Proteomes" id="UP000000305"/>
    </source>
</evidence>
<feature type="region of interest" description="Disordered" evidence="1">
    <location>
        <begin position="60"/>
        <end position="95"/>
    </location>
</feature>
<dbReference type="KEGG" id="dpx:DAPPUDRAFT_257475"/>
<reference evidence="2 3" key="1">
    <citation type="journal article" date="2011" name="Science">
        <title>The ecoresponsive genome of Daphnia pulex.</title>
        <authorList>
            <person name="Colbourne J.K."/>
            <person name="Pfrender M.E."/>
            <person name="Gilbert D."/>
            <person name="Thomas W.K."/>
            <person name="Tucker A."/>
            <person name="Oakley T.H."/>
            <person name="Tokishita S."/>
            <person name="Aerts A."/>
            <person name="Arnold G.J."/>
            <person name="Basu M.K."/>
            <person name="Bauer D.J."/>
            <person name="Caceres C.E."/>
            <person name="Carmel L."/>
            <person name="Casola C."/>
            <person name="Choi J.H."/>
            <person name="Detter J.C."/>
            <person name="Dong Q."/>
            <person name="Dusheyko S."/>
            <person name="Eads B.D."/>
            <person name="Frohlich T."/>
            <person name="Geiler-Samerotte K.A."/>
            <person name="Gerlach D."/>
            <person name="Hatcher P."/>
            <person name="Jogdeo S."/>
            <person name="Krijgsveld J."/>
            <person name="Kriventseva E.V."/>
            <person name="Kultz D."/>
            <person name="Laforsch C."/>
            <person name="Lindquist E."/>
            <person name="Lopez J."/>
            <person name="Manak J.R."/>
            <person name="Muller J."/>
            <person name="Pangilinan J."/>
            <person name="Patwardhan R.P."/>
            <person name="Pitluck S."/>
            <person name="Pritham E.J."/>
            <person name="Rechtsteiner A."/>
            <person name="Rho M."/>
            <person name="Rogozin I.B."/>
            <person name="Sakarya O."/>
            <person name="Salamov A."/>
            <person name="Schaack S."/>
            <person name="Shapiro H."/>
            <person name="Shiga Y."/>
            <person name="Skalitzky C."/>
            <person name="Smith Z."/>
            <person name="Souvorov A."/>
            <person name="Sung W."/>
            <person name="Tang Z."/>
            <person name="Tsuchiya D."/>
            <person name="Tu H."/>
            <person name="Vos H."/>
            <person name="Wang M."/>
            <person name="Wolf Y.I."/>
            <person name="Yamagata H."/>
            <person name="Yamada T."/>
            <person name="Ye Y."/>
            <person name="Shaw J.R."/>
            <person name="Andrews J."/>
            <person name="Crease T.J."/>
            <person name="Tang H."/>
            <person name="Lucas S.M."/>
            <person name="Robertson H.M."/>
            <person name="Bork P."/>
            <person name="Koonin E.V."/>
            <person name="Zdobnov E.M."/>
            <person name="Grigoriev I.V."/>
            <person name="Lynch M."/>
            <person name="Boore J.L."/>
        </authorList>
    </citation>
    <scope>NUCLEOTIDE SEQUENCE [LARGE SCALE GENOMIC DNA]</scope>
</reference>
<sequence>MDSTYEVFFSDEVQQPAIIDLDGGVGNFKIRINRYAIFDKIKHQTSPSYIDSTALPPPLMLHHQENTSDKGKYDILGFQNMPEPELNPSDLNRPN</sequence>
<feature type="compositionally biased region" description="Basic and acidic residues" evidence="1">
    <location>
        <begin position="62"/>
        <end position="73"/>
    </location>
</feature>
<dbReference type="Proteomes" id="UP000000305">
    <property type="component" value="Unassembled WGS sequence"/>
</dbReference>
<dbReference type="EMBL" id="GL732624">
    <property type="protein sequence ID" value="EFX70176.1"/>
    <property type="molecule type" value="Genomic_DNA"/>
</dbReference>
<protein>
    <submittedName>
        <fullName evidence="2">Uncharacterized protein</fullName>
    </submittedName>
</protein>
<organism evidence="2 3">
    <name type="scientific">Daphnia pulex</name>
    <name type="common">Water flea</name>
    <dbReference type="NCBI Taxonomy" id="6669"/>
    <lineage>
        <taxon>Eukaryota</taxon>
        <taxon>Metazoa</taxon>
        <taxon>Ecdysozoa</taxon>
        <taxon>Arthropoda</taxon>
        <taxon>Crustacea</taxon>
        <taxon>Branchiopoda</taxon>
        <taxon>Diplostraca</taxon>
        <taxon>Cladocera</taxon>
        <taxon>Anomopoda</taxon>
        <taxon>Daphniidae</taxon>
        <taxon>Daphnia</taxon>
    </lineage>
</organism>
<keyword evidence="3" id="KW-1185">Reference proteome</keyword>
<proteinExistence type="predicted"/>
<dbReference type="HOGENOM" id="CLU_2374861_0_0_1"/>
<dbReference type="AlphaFoldDB" id="E9HDN0"/>
<evidence type="ECO:0000256" key="1">
    <source>
        <dbReference type="SAM" id="MobiDB-lite"/>
    </source>
</evidence>
<evidence type="ECO:0000313" key="2">
    <source>
        <dbReference type="EMBL" id="EFX70176.1"/>
    </source>
</evidence>
<dbReference type="InParanoid" id="E9HDN0"/>
<name>E9HDN0_DAPPU</name>
<gene>
    <name evidence="2" type="ORF">DAPPUDRAFT_257475</name>
</gene>